<sequence>MVPVSRSSAAQLMPLAGDVTTGWCMECTGRVLWKIENNPGYKVQSVLSRTEKPTFDTNAQLRQRADADR</sequence>
<reference evidence="2" key="1">
    <citation type="submission" date="2016-10" db="EMBL/GenBank/DDBJ databases">
        <authorList>
            <person name="Varghese N."/>
            <person name="Submissions S."/>
        </authorList>
    </citation>
    <scope>NUCLEOTIDE SEQUENCE [LARGE SCALE GENOMIC DNA]</scope>
    <source>
        <strain evidence="2">DSM 45004</strain>
    </source>
</reference>
<keyword evidence="2" id="KW-1185">Reference proteome</keyword>
<evidence type="ECO:0000313" key="1">
    <source>
        <dbReference type="EMBL" id="SFE22934.1"/>
    </source>
</evidence>
<organism evidence="1 2">
    <name type="scientific">Actinopolyspora alba</name>
    <dbReference type="NCBI Taxonomy" id="673379"/>
    <lineage>
        <taxon>Bacteria</taxon>
        <taxon>Bacillati</taxon>
        <taxon>Actinomycetota</taxon>
        <taxon>Actinomycetes</taxon>
        <taxon>Actinopolysporales</taxon>
        <taxon>Actinopolysporaceae</taxon>
        <taxon>Actinopolyspora</taxon>
        <taxon>Actinopolyspora alba group</taxon>
    </lineage>
</organism>
<evidence type="ECO:0000313" key="2">
    <source>
        <dbReference type="Proteomes" id="UP000198716"/>
    </source>
</evidence>
<protein>
    <submittedName>
        <fullName evidence="1">Uncharacterized protein</fullName>
    </submittedName>
</protein>
<dbReference type="EMBL" id="FOMZ01000009">
    <property type="protein sequence ID" value="SFE22934.1"/>
    <property type="molecule type" value="Genomic_DNA"/>
</dbReference>
<accession>A0A1I1YTK8</accession>
<proteinExistence type="predicted"/>
<dbReference type="AlphaFoldDB" id="A0A1I1YTK8"/>
<name>A0A1I1YTK8_9ACTN</name>
<gene>
    <name evidence="1" type="ORF">SAMN04487819_109243</name>
</gene>
<dbReference type="Proteomes" id="UP000198716">
    <property type="component" value="Unassembled WGS sequence"/>
</dbReference>